<evidence type="ECO:0000256" key="1">
    <source>
        <dbReference type="SAM" id="SignalP"/>
    </source>
</evidence>
<sequence length="179" mass="17897">MKNKFARVVAAVATGAMLALTTAGVAAASNSGGGKGATSTEAAGAQVLELRDQLAKVAYSGDVQGTQDTLADLDPLLADLAAGQIYTIQADAQNQAGTAKSQNSEVSEVLADPAAEPRVYTQQVPGLPPLPDPLSMINGLLQGLLDSLQSLLGSLLGSVPPLPAVPAVPEVPGVPVPVP</sequence>
<dbReference type="RefSeq" id="WP_110340881.1">
    <property type="nucleotide sequence ID" value="NZ_JBHVKT010000051.1"/>
</dbReference>
<name>A0A318LG92_9PSEU</name>
<comment type="caution">
    <text evidence="2">The sequence shown here is derived from an EMBL/GenBank/DDBJ whole genome shotgun (WGS) entry which is preliminary data.</text>
</comment>
<feature type="signal peptide" evidence="1">
    <location>
        <begin position="1"/>
        <end position="28"/>
    </location>
</feature>
<dbReference type="Proteomes" id="UP000247892">
    <property type="component" value="Unassembled WGS sequence"/>
</dbReference>
<proteinExistence type="predicted"/>
<reference evidence="2 3" key="1">
    <citation type="submission" date="2016-07" db="EMBL/GenBank/DDBJ databases">
        <title>Draft genome sequence of Prauserella sp. YIM 121212, isolated from alkaline soil.</title>
        <authorList>
            <person name="Ruckert C."/>
            <person name="Albersmeier A."/>
            <person name="Jiang C.-L."/>
            <person name="Jiang Y."/>
            <person name="Kalinowski J."/>
            <person name="Schneider O."/>
            <person name="Winkler A."/>
            <person name="Zotchev S.B."/>
        </authorList>
    </citation>
    <scope>NUCLEOTIDE SEQUENCE [LARGE SCALE GENOMIC DNA]</scope>
    <source>
        <strain evidence="2 3">YIM 121212</strain>
    </source>
</reference>
<feature type="chain" id="PRO_5016308194" evidence="1">
    <location>
        <begin position="29"/>
        <end position="179"/>
    </location>
</feature>
<evidence type="ECO:0000313" key="2">
    <source>
        <dbReference type="EMBL" id="PXY26368.1"/>
    </source>
</evidence>
<dbReference type="OrthoDB" id="3629183at2"/>
<evidence type="ECO:0000313" key="3">
    <source>
        <dbReference type="Proteomes" id="UP000247892"/>
    </source>
</evidence>
<organism evidence="2 3">
    <name type="scientific">Prauserella flavalba</name>
    <dbReference type="NCBI Taxonomy" id="1477506"/>
    <lineage>
        <taxon>Bacteria</taxon>
        <taxon>Bacillati</taxon>
        <taxon>Actinomycetota</taxon>
        <taxon>Actinomycetes</taxon>
        <taxon>Pseudonocardiales</taxon>
        <taxon>Pseudonocardiaceae</taxon>
        <taxon>Prauserella</taxon>
    </lineage>
</organism>
<keyword evidence="3" id="KW-1185">Reference proteome</keyword>
<keyword evidence="1" id="KW-0732">Signal</keyword>
<protein>
    <submittedName>
        <fullName evidence="2">Uncharacterized protein</fullName>
    </submittedName>
</protein>
<dbReference type="EMBL" id="MASU01000011">
    <property type="protein sequence ID" value="PXY26368.1"/>
    <property type="molecule type" value="Genomic_DNA"/>
</dbReference>
<dbReference type="AlphaFoldDB" id="A0A318LG92"/>
<accession>A0A318LG92</accession>
<gene>
    <name evidence="2" type="ORF">BA062_24810</name>
</gene>